<dbReference type="GO" id="GO:0016747">
    <property type="term" value="F:acyltransferase activity, transferring groups other than amino-acyl groups"/>
    <property type="evidence" value="ECO:0007669"/>
    <property type="project" value="InterPro"/>
</dbReference>
<evidence type="ECO:0000256" key="1">
    <source>
        <dbReference type="SAM" id="MobiDB-lite"/>
    </source>
</evidence>
<dbReference type="PANTHER" id="PTHR42791:SF2">
    <property type="entry name" value="N-ACETYLTRANSFERASE DOMAIN-CONTAINING PROTEIN"/>
    <property type="match status" value="1"/>
</dbReference>
<dbReference type="CDD" id="cd04301">
    <property type="entry name" value="NAT_SF"/>
    <property type="match status" value="1"/>
</dbReference>
<dbReference type="EMBL" id="JAGPXC010000002">
    <property type="protein sequence ID" value="KAH6658318.1"/>
    <property type="molecule type" value="Genomic_DNA"/>
</dbReference>
<evidence type="ECO:0000313" key="3">
    <source>
        <dbReference type="EMBL" id="KAH6658318.1"/>
    </source>
</evidence>
<dbReference type="PANTHER" id="PTHR42791">
    <property type="entry name" value="GNAT FAMILY ACETYLTRANSFERASE"/>
    <property type="match status" value="1"/>
</dbReference>
<dbReference type="Pfam" id="PF13508">
    <property type="entry name" value="Acetyltransf_7"/>
    <property type="match status" value="1"/>
</dbReference>
<dbReference type="InterPro" id="IPR016181">
    <property type="entry name" value="Acyl_CoA_acyltransferase"/>
</dbReference>
<feature type="domain" description="N-acetyltransferase" evidence="2">
    <location>
        <begin position="100"/>
        <end position="237"/>
    </location>
</feature>
<dbReference type="PROSITE" id="PS51186">
    <property type="entry name" value="GNAT"/>
    <property type="match status" value="1"/>
</dbReference>
<accession>A0A9P8UTZ6</accession>
<proteinExistence type="predicted"/>
<reference evidence="3" key="1">
    <citation type="journal article" date="2021" name="Nat. Commun.">
        <title>Genetic determinants of endophytism in the Arabidopsis root mycobiome.</title>
        <authorList>
            <person name="Mesny F."/>
            <person name="Miyauchi S."/>
            <person name="Thiergart T."/>
            <person name="Pickel B."/>
            <person name="Atanasova L."/>
            <person name="Karlsson M."/>
            <person name="Huettel B."/>
            <person name="Barry K.W."/>
            <person name="Haridas S."/>
            <person name="Chen C."/>
            <person name="Bauer D."/>
            <person name="Andreopoulos W."/>
            <person name="Pangilinan J."/>
            <person name="LaButti K."/>
            <person name="Riley R."/>
            <person name="Lipzen A."/>
            <person name="Clum A."/>
            <person name="Drula E."/>
            <person name="Henrissat B."/>
            <person name="Kohler A."/>
            <person name="Grigoriev I.V."/>
            <person name="Martin F.M."/>
            <person name="Hacquard S."/>
        </authorList>
    </citation>
    <scope>NUCLEOTIDE SEQUENCE</scope>
    <source>
        <strain evidence="3">MPI-SDFR-AT-0073</strain>
    </source>
</reference>
<feature type="region of interest" description="Disordered" evidence="1">
    <location>
        <begin position="100"/>
        <end position="121"/>
    </location>
</feature>
<comment type="caution">
    <text evidence="3">The sequence shown here is derived from an EMBL/GenBank/DDBJ whole genome shotgun (WGS) entry which is preliminary data.</text>
</comment>
<dbReference type="OrthoDB" id="2115692at2759"/>
<evidence type="ECO:0000259" key="2">
    <source>
        <dbReference type="PROSITE" id="PS51186"/>
    </source>
</evidence>
<dbReference type="Proteomes" id="UP000758603">
    <property type="component" value="Unassembled WGS sequence"/>
</dbReference>
<keyword evidence="4" id="KW-1185">Reference proteome</keyword>
<dbReference type="Gene3D" id="3.40.630.30">
    <property type="match status" value="1"/>
</dbReference>
<dbReference type="AlphaFoldDB" id="A0A9P8UTZ6"/>
<dbReference type="GeneID" id="70128601"/>
<protein>
    <submittedName>
        <fullName evidence="3">Acyl-CoA N-acyltransferase</fullName>
    </submittedName>
</protein>
<organism evidence="3 4">
    <name type="scientific">Truncatella angustata</name>
    <dbReference type="NCBI Taxonomy" id="152316"/>
    <lineage>
        <taxon>Eukaryota</taxon>
        <taxon>Fungi</taxon>
        <taxon>Dikarya</taxon>
        <taxon>Ascomycota</taxon>
        <taxon>Pezizomycotina</taxon>
        <taxon>Sordariomycetes</taxon>
        <taxon>Xylariomycetidae</taxon>
        <taxon>Amphisphaeriales</taxon>
        <taxon>Sporocadaceae</taxon>
        <taxon>Truncatella</taxon>
    </lineage>
</organism>
<dbReference type="InterPro" id="IPR000182">
    <property type="entry name" value="GNAT_dom"/>
</dbReference>
<dbReference type="SUPFAM" id="SSF55729">
    <property type="entry name" value="Acyl-CoA N-acyltransferases (Nat)"/>
    <property type="match status" value="1"/>
</dbReference>
<sequence length="246" mass="27211">MAETSPFRIRAATKQDVPAMTQILYRAFGTNQVHAAFWPQHLSHLKVLPGPGDHLVWRGARIEKLLDGSKPWAHCIVAVRQDPVSGEELMVGCAEWLAPEPVPAETDDDGDSSKKPPPESLEERLKKLPAAMDRQAMRDHVAGVKVLEDALGKELGEEAMKDMWWPNSVAVDPDFQGQRIGTLLAQWGIDQADADGKDIYLLASHAGARLYRKLGFVDVFEDEIFGAPQYAMYRPRTARGAEEGSS</sequence>
<dbReference type="RefSeq" id="XP_045962552.1">
    <property type="nucleotide sequence ID" value="XM_046099709.1"/>
</dbReference>
<gene>
    <name evidence="3" type="ORF">BKA67DRAFT_533475</name>
</gene>
<feature type="compositionally biased region" description="Basic and acidic residues" evidence="1">
    <location>
        <begin position="111"/>
        <end position="121"/>
    </location>
</feature>
<evidence type="ECO:0000313" key="4">
    <source>
        <dbReference type="Proteomes" id="UP000758603"/>
    </source>
</evidence>
<name>A0A9P8UTZ6_9PEZI</name>
<dbReference type="InterPro" id="IPR052523">
    <property type="entry name" value="Trichothecene_AcTrans"/>
</dbReference>